<sequence length="226" mass="26175">MVLVDQARENNLIVQVESEATKSSLAALMIKDTLVRLAQLRVEGTRFSNTVIPFLINSTAQARIKSLEILEVYACRIGMFLKMKDLKKERRGEDILKSHDVIFMEATTLIRLFEESLITMDEIPLIIFDNCRSTKSTHPYYHFLQEFYHKIPDESYRPKLLGLTSLPLVDSLDKISINKLKSMFAAELHIVSISERPWYKESILRYSSAEKYSPTPLMRWVAQRNS</sequence>
<name>A0ACC2SJ74_9FUNG</name>
<evidence type="ECO:0000313" key="1">
    <source>
        <dbReference type="EMBL" id="KAJ9062211.1"/>
    </source>
</evidence>
<keyword evidence="2" id="KW-1185">Reference proteome</keyword>
<dbReference type="EMBL" id="QTSX02005018">
    <property type="protein sequence ID" value="KAJ9062211.1"/>
    <property type="molecule type" value="Genomic_DNA"/>
</dbReference>
<gene>
    <name evidence="1" type="primary">dcl1_6</name>
    <name evidence="1" type="ORF">DSO57_1013078</name>
</gene>
<accession>A0ACC2SJ74</accession>
<comment type="caution">
    <text evidence="1">The sequence shown here is derived from an EMBL/GenBank/DDBJ whole genome shotgun (WGS) entry which is preliminary data.</text>
</comment>
<proteinExistence type="predicted"/>
<dbReference type="Proteomes" id="UP001165960">
    <property type="component" value="Unassembled WGS sequence"/>
</dbReference>
<evidence type="ECO:0000313" key="2">
    <source>
        <dbReference type="Proteomes" id="UP001165960"/>
    </source>
</evidence>
<protein>
    <submittedName>
        <fullName evidence="1">Dicer-like protein 1</fullName>
    </submittedName>
</protein>
<organism evidence="1 2">
    <name type="scientific">Entomophthora muscae</name>
    <dbReference type="NCBI Taxonomy" id="34485"/>
    <lineage>
        <taxon>Eukaryota</taxon>
        <taxon>Fungi</taxon>
        <taxon>Fungi incertae sedis</taxon>
        <taxon>Zoopagomycota</taxon>
        <taxon>Entomophthoromycotina</taxon>
        <taxon>Entomophthoromycetes</taxon>
        <taxon>Entomophthorales</taxon>
        <taxon>Entomophthoraceae</taxon>
        <taxon>Entomophthora</taxon>
    </lineage>
</organism>
<reference evidence="1" key="1">
    <citation type="submission" date="2022-04" db="EMBL/GenBank/DDBJ databases">
        <title>Genome of the entomopathogenic fungus Entomophthora muscae.</title>
        <authorList>
            <person name="Elya C."/>
            <person name="Lovett B.R."/>
            <person name="Lee E."/>
            <person name="Macias A.M."/>
            <person name="Hajek A.E."/>
            <person name="De Bivort B.L."/>
            <person name="Kasson M.T."/>
            <person name="De Fine Licht H.H."/>
            <person name="Stajich J.E."/>
        </authorList>
    </citation>
    <scope>NUCLEOTIDE SEQUENCE</scope>
    <source>
        <strain evidence="1">Berkeley</strain>
    </source>
</reference>